<dbReference type="InterPro" id="IPR007497">
    <property type="entry name" value="SIMPL/DUF541"/>
</dbReference>
<comment type="caution">
    <text evidence="1">The sequence shown here is derived from an EMBL/GenBank/DDBJ whole genome shotgun (WGS) entry which is preliminary data.</text>
</comment>
<keyword evidence="2" id="KW-1185">Reference proteome</keyword>
<dbReference type="EMBL" id="JYIU01000046">
    <property type="protein sequence ID" value="KJL17911.1"/>
    <property type="molecule type" value="Genomic_DNA"/>
</dbReference>
<dbReference type="Pfam" id="PF04402">
    <property type="entry name" value="SIMPL"/>
    <property type="match status" value="1"/>
</dbReference>
<sequence length="222" mass="23957">MSEVTVTVRGEHETRVAPERATIRLSVRAEGSERSPVVEHAMRLTEPVRDSITARKESGVIVDWTSTRLSVRAERPWNNEGKRLAPIYYASIDLTATFIDASDLSIWVSDVSPWDGVEVGSVSWHLTPETNARLEREVASEAVGVAVARARAYATALGLHDVEPVEIADAGLIAPTASAPPAGMAKFRGMVQESGDMTGASMAYEPDAIVITATVEARFVAR</sequence>
<dbReference type="KEGG" id="mfol:DXT68_07135"/>
<dbReference type="Proteomes" id="UP000033572">
    <property type="component" value="Unassembled WGS sequence"/>
</dbReference>
<proteinExistence type="predicted"/>
<dbReference type="PATRIC" id="fig|104336.4.peg.3055"/>
<dbReference type="GeneID" id="94444158"/>
<accession>A0A0F0KF60</accession>
<dbReference type="AlphaFoldDB" id="A0A0F0KF60"/>
<gene>
    <name evidence="1" type="ORF">RN50_03017</name>
</gene>
<name>A0A0F0KF60_9MICO</name>
<evidence type="ECO:0000313" key="1">
    <source>
        <dbReference type="EMBL" id="KJL17911.1"/>
    </source>
</evidence>
<reference evidence="1 2" key="1">
    <citation type="submission" date="2015-02" db="EMBL/GenBank/DDBJ databases">
        <title>Draft genome sequences of ten Microbacterium spp. with emphasis on heavy metal contaminated environments.</title>
        <authorList>
            <person name="Corretto E."/>
        </authorList>
    </citation>
    <scope>NUCLEOTIDE SEQUENCE [LARGE SCALE GENOMIC DNA]</scope>
    <source>
        <strain evidence="1 2">DSM 12966</strain>
    </source>
</reference>
<organism evidence="1 2">
    <name type="scientific">Microbacterium foliorum</name>
    <dbReference type="NCBI Taxonomy" id="104336"/>
    <lineage>
        <taxon>Bacteria</taxon>
        <taxon>Bacillati</taxon>
        <taxon>Actinomycetota</taxon>
        <taxon>Actinomycetes</taxon>
        <taxon>Micrococcales</taxon>
        <taxon>Microbacteriaceae</taxon>
        <taxon>Microbacterium</taxon>
    </lineage>
</organism>
<protein>
    <recommendedName>
        <fullName evidence="3">SIMPL domain-containing protein</fullName>
    </recommendedName>
</protein>
<evidence type="ECO:0008006" key="3">
    <source>
        <dbReference type="Google" id="ProtNLM"/>
    </source>
</evidence>
<dbReference type="Gene3D" id="3.30.70.2970">
    <property type="entry name" value="Protein of unknown function (DUF541), domain 2"/>
    <property type="match status" value="1"/>
</dbReference>
<dbReference type="RefSeq" id="WP_045255300.1">
    <property type="nucleotide sequence ID" value="NZ_CP031425.1"/>
</dbReference>
<dbReference type="Gene3D" id="3.30.110.170">
    <property type="entry name" value="Protein of unknown function (DUF541), domain 1"/>
    <property type="match status" value="1"/>
</dbReference>
<evidence type="ECO:0000313" key="2">
    <source>
        <dbReference type="Proteomes" id="UP000033572"/>
    </source>
</evidence>